<dbReference type="AlphaFoldDB" id="A0A318NYH4"/>
<dbReference type="Gene3D" id="1.10.10.10">
    <property type="entry name" value="Winged helix-like DNA-binding domain superfamily/Winged helix DNA-binding domain"/>
    <property type="match status" value="1"/>
</dbReference>
<keyword evidence="2" id="KW-0238">DNA-binding</keyword>
<dbReference type="Pfam" id="PF07729">
    <property type="entry name" value="FCD"/>
    <property type="match status" value="1"/>
</dbReference>
<comment type="caution">
    <text evidence="5">The sequence shown here is derived from an EMBL/GenBank/DDBJ whole genome shotgun (WGS) entry which is preliminary data.</text>
</comment>
<gene>
    <name evidence="5" type="ORF">CT690_18460</name>
</gene>
<dbReference type="InterPro" id="IPR011711">
    <property type="entry name" value="GntR_C"/>
</dbReference>
<organism evidence="5 6">
    <name type="scientific">Serratia plymuthica</name>
    <dbReference type="NCBI Taxonomy" id="82996"/>
    <lineage>
        <taxon>Bacteria</taxon>
        <taxon>Pseudomonadati</taxon>
        <taxon>Pseudomonadota</taxon>
        <taxon>Gammaproteobacteria</taxon>
        <taxon>Enterobacterales</taxon>
        <taxon>Yersiniaceae</taxon>
        <taxon>Serratia</taxon>
    </lineage>
</organism>
<dbReference type="SMART" id="SM00345">
    <property type="entry name" value="HTH_GNTR"/>
    <property type="match status" value="1"/>
</dbReference>
<dbReference type="InterPro" id="IPR036390">
    <property type="entry name" value="WH_DNA-bd_sf"/>
</dbReference>
<evidence type="ECO:0000313" key="6">
    <source>
        <dbReference type="Proteomes" id="UP000248196"/>
    </source>
</evidence>
<dbReference type="RefSeq" id="WP_004950422.1">
    <property type="nucleotide sequence ID" value="NZ_CP185735.1"/>
</dbReference>
<dbReference type="CDD" id="cd07377">
    <property type="entry name" value="WHTH_GntR"/>
    <property type="match status" value="1"/>
</dbReference>
<dbReference type="Pfam" id="PF00392">
    <property type="entry name" value="GntR"/>
    <property type="match status" value="1"/>
</dbReference>
<dbReference type="Gene3D" id="1.20.120.530">
    <property type="entry name" value="GntR ligand-binding domain-like"/>
    <property type="match status" value="1"/>
</dbReference>
<dbReference type="PANTHER" id="PTHR43537">
    <property type="entry name" value="TRANSCRIPTIONAL REGULATOR, GNTR FAMILY"/>
    <property type="match status" value="1"/>
</dbReference>
<evidence type="ECO:0000256" key="2">
    <source>
        <dbReference type="ARBA" id="ARBA00023125"/>
    </source>
</evidence>
<dbReference type="PROSITE" id="PS50949">
    <property type="entry name" value="HTH_GNTR"/>
    <property type="match status" value="1"/>
</dbReference>
<dbReference type="GO" id="GO:0003677">
    <property type="term" value="F:DNA binding"/>
    <property type="evidence" value="ECO:0007669"/>
    <property type="project" value="UniProtKB-KW"/>
</dbReference>
<dbReference type="Proteomes" id="UP000248196">
    <property type="component" value="Unassembled WGS sequence"/>
</dbReference>
<dbReference type="InterPro" id="IPR008920">
    <property type="entry name" value="TF_FadR/GntR_C"/>
</dbReference>
<dbReference type="SUPFAM" id="SSF48008">
    <property type="entry name" value="GntR ligand-binding domain-like"/>
    <property type="match status" value="1"/>
</dbReference>
<dbReference type="PANTHER" id="PTHR43537:SF44">
    <property type="entry name" value="GNTR FAMILY REGULATORY PROTEIN"/>
    <property type="match status" value="1"/>
</dbReference>
<proteinExistence type="predicted"/>
<dbReference type="PRINTS" id="PR00035">
    <property type="entry name" value="HTHGNTR"/>
</dbReference>
<evidence type="ECO:0000313" key="5">
    <source>
        <dbReference type="EMBL" id="PYD37375.1"/>
    </source>
</evidence>
<dbReference type="InterPro" id="IPR036388">
    <property type="entry name" value="WH-like_DNA-bd_sf"/>
</dbReference>
<dbReference type="GO" id="GO:0003700">
    <property type="term" value="F:DNA-binding transcription factor activity"/>
    <property type="evidence" value="ECO:0007669"/>
    <property type="project" value="InterPro"/>
</dbReference>
<dbReference type="SUPFAM" id="SSF46785">
    <property type="entry name" value="Winged helix' DNA-binding domain"/>
    <property type="match status" value="1"/>
</dbReference>
<sequence length="229" mass="25818">MQFNAQQQAAQRNLSYLLAEKLGQQILAGDYQAGSILPGEMELGEQFGVSRTAVREAVKMLAAKGMLLPRPRIGTRVMPQSQWNFLDQDLLTWWMTRENFDQVMQHFLILRTSLEPQACSLAATNASAQQTALLAELMAEMRALHTQFDRERWIQVDTQFHQLIYKASGNPFLTSFANLFSSVYQSYFRAITGNEVIKLQHHQAIVDAILAGDGPQALTACQVLLKEKD</sequence>
<keyword evidence="1" id="KW-0805">Transcription regulation</keyword>
<evidence type="ECO:0000256" key="3">
    <source>
        <dbReference type="ARBA" id="ARBA00023163"/>
    </source>
</evidence>
<evidence type="ECO:0000256" key="1">
    <source>
        <dbReference type="ARBA" id="ARBA00023015"/>
    </source>
</evidence>
<protein>
    <submittedName>
        <fullName evidence="5">FadR family transcriptional regulator</fullName>
    </submittedName>
</protein>
<evidence type="ECO:0000259" key="4">
    <source>
        <dbReference type="PROSITE" id="PS50949"/>
    </source>
</evidence>
<dbReference type="EMBL" id="PESE01000006">
    <property type="protein sequence ID" value="PYD37375.1"/>
    <property type="molecule type" value="Genomic_DNA"/>
</dbReference>
<accession>A0A318NYH4</accession>
<reference evidence="5 6" key="1">
    <citation type="submission" date="2017-11" db="EMBL/GenBank/DDBJ databases">
        <title>Genome sequence of the oocydin A producing rhizobacterium Serratia plymuthica 4Rx5.</title>
        <authorList>
            <person name="Matilla M.A."/>
            <person name="Udaondo Z."/>
            <person name="Salmond G.P.C."/>
        </authorList>
    </citation>
    <scope>NUCLEOTIDE SEQUENCE [LARGE SCALE GENOMIC DNA]</scope>
    <source>
        <strain evidence="5 6">4Rx5</strain>
    </source>
</reference>
<feature type="domain" description="HTH gntR-type" evidence="4">
    <location>
        <begin position="12"/>
        <end position="80"/>
    </location>
</feature>
<name>A0A318NYH4_SERPL</name>
<dbReference type="InterPro" id="IPR000524">
    <property type="entry name" value="Tscrpt_reg_HTH_GntR"/>
</dbReference>
<dbReference type="OrthoDB" id="9028214at2"/>
<dbReference type="SMART" id="SM00895">
    <property type="entry name" value="FCD"/>
    <property type="match status" value="1"/>
</dbReference>
<keyword evidence="3" id="KW-0804">Transcription</keyword>